<proteinExistence type="predicted"/>
<accession>A0A5R8ZH47</accession>
<dbReference type="EMBL" id="VAUO01000001">
    <property type="protein sequence ID" value="TLP64675.1"/>
    <property type="molecule type" value="Genomic_DNA"/>
</dbReference>
<protein>
    <submittedName>
        <fullName evidence="1">Uncharacterized protein</fullName>
    </submittedName>
</protein>
<sequence length="70" mass="7903">MPAKPRMQDLQDDLLSTASDLESLSEALDGHARYLRYSIHRHEARTLDGHAQDLRETASEMRDIAQGITP</sequence>
<keyword evidence="2" id="KW-1185">Reference proteome</keyword>
<evidence type="ECO:0000313" key="1">
    <source>
        <dbReference type="EMBL" id="TLP64675.1"/>
    </source>
</evidence>
<dbReference type="RefSeq" id="WP_138217315.1">
    <property type="nucleotide sequence ID" value="NZ_VAUO01000001.1"/>
</dbReference>
<name>A0A5R8ZH47_9PSED</name>
<dbReference type="AlphaFoldDB" id="A0A5R8ZH47"/>
<dbReference type="OrthoDB" id="6991312at2"/>
<organism evidence="1 2">
    <name type="scientific">Pseudomonas mosselii</name>
    <dbReference type="NCBI Taxonomy" id="78327"/>
    <lineage>
        <taxon>Bacteria</taxon>
        <taxon>Pseudomonadati</taxon>
        <taxon>Pseudomonadota</taxon>
        <taxon>Gammaproteobacteria</taxon>
        <taxon>Pseudomonadales</taxon>
        <taxon>Pseudomonadaceae</taxon>
        <taxon>Pseudomonas</taxon>
    </lineage>
</organism>
<gene>
    <name evidence="1" type="ORF">FEM01_00425</name>
</gene>
<dbReference type="Proteomes" id="UP000309819">
    <property type="component" value="Unassembled WGS sequence"/>
</dbReference>
<evidence type="ECO:0000313" key="2">
    <source>
        <dbReference type="Proteomes" id="UP000309819"/>
    </source>
</evidence>
<comment type="caution">
    <text evidence="1">The sequence shown here is derived from an EMBL/GenBank/DDBJ whole genome shotgun (WGS) entry which is preliminary data.</text>
</comment>
<reference evidence="1 2" key="1">
    <citation type="submission" date="2019-05" db="EMBL/GenBank/DDBJ databases">
        <title>Pseudomonas sp. SC006 isolated from lettuce that can produce HBGAs.</title>
        <authorList>
            <person name="Wang D."/>
            <person name="Liao N."/>
            <person name="Liu D."/>
            <person name="Zhang Z."/>
            <person name="Zou S."/>
        </authorList>
    </citation>
    <scope>NUCLEOTIDE SEQUENCE [LARGE SCALE GENOMIC DNA]</scope>
    <source>
        <strain evidence="1 2">SC006</strain>
    </source>
</reference>